<accession>A0A0E9XBU3</accession>
<organism evidence="1">
    <name type="scientific">Anguilla anguilla</name>
    <name type="common">European freshwater eel</name>
    <name type="synonym">Muraena anguilla</name>
    <dbReference type="NCBI Taxonomy" id="7936"/>
    <lineage>
        <taxon>Eukaryota</taxon>
        <taxon>Metazoa</taxon>
        <taxon>Chordata</taxon>
        <taxon>Craniata</taxon>
        <taxon>Vertebrata</taxon>
        <taxon>Euteleostomi</taxon>
        <taxon>Actinopterygii</taxon>
        <taxon>Neopterygii</taxon>
        <taxon>Teleostei</taxon>
        <taxon>Anguilliformes</taxon>
        <taxon>Anguillidae</taxon>
        <taxon>Anguilla</taxon>
    </lineage>
</organism>
<name>A0A0E9XBU3_ANGAN</name>
<sequence length="21" mass="2369">MLYGCYALHCYQRKICGGCEG</sequence>
<dbReference type="EMBL" id="GBXM01009414">
    <property type="protein sequence ID" value="JAH99163.1"/>
    <property type="molecule type" value="Transcribed_RNA"/>
</dbReference>
<protein>
    <submittedName>
        <fullName evidence="1">Uncharacterized protein</fullName>
    </submittedName>
</protein>
<reference evidence="1" key="1">
    <citation type="submission" date="2014-11" db="EMBL/GenBank/DDBJ databases">
        <authorList>
            <person name="Amaro Gonzalez C."/>
        </authorList>
    </citation>
    <scope>NUCLEOTIDE SEQUENCE</scope>
</reference>
<reference evidence="1" key="2">
    <citation type="journal article" date="2015" name="Fish Shellfish Immunol.">
        <title>Early steps in the European eel (Anguilla anguilla)-Vibrio vulnificus interaction in the gills: Role of the RtxA13 toxin.</title>
        <authorList>
            <person name="Callol A."/>
            <person name="Pajuelo D."/>
            <person name="Ebbesson L."/>
            <person name="Teles M."/>
            <person name="MacKenzie S."/>
            <person name="Amaro C."/>
        </authorList>
    </citation>
    <scope>NUCLEOTIDE SEQUENCE</scope>
</reference>
<dbReference type="AlphaFoldDB" id="A0A0E9XBU3"/>
<evidence type="ECO:0000313" key="1">
    <source>
        <dbReference type="EMBL" id="JAH99163.1"/>
    </source>
</evidence>
<proteinExistence type="predicted"/>